<sequence length="84" mass="9727">MASFNAFVLYKNRTGDKVSRRDFIFKLATELREDNIVEISSRNVMIERPHTLPNAHENSKAKKLKQCETAANCTQNKTKKRCLK</sequence>
<keyword evidence="2" id="KW-1185">Reference proteome</keyword>
<evidence type="ECO:0000313" key="1">
    <source>
        <dbReference type="EMBL" id="CAK8682072.1"/>
    </source>
</evidence>
<gene>
    <name evidence="1" type="ORF">CVLEPA_LOCUS12284</name>
</gene>
<name>A0ABP0FR06_CLALP</name>
<reference evidence="1 2" key="1">
    <citation type="submission" date="2024-02" db="EMBL/GenBank/DDBJ databases">
        <authorList>
            <person name="Daric V."/>
            <person name="Darras S."/>
        </authorList>
    </citation>
    <scope>NUCLEOTIDE SEQUENCE [LARGE SCALE GENOMIC DNA]</scope>
</reference>
<comment type="caution">
    <text evidence="1">The sequence shown here is derived from an EMBL/GenBank/DDBJ whole genome shotgun (WGS) entry which is preliminary data.</text>
</comment>
<dbReference type="Proteomes" id="UP001642483">
    <property type="component" value="Unassembled WGS sequence"/>
</dbReference>
<proteinExistence type="predicted"/>
<dbReference type="EMBL" id="CAWYQH010000090">
    <property type="protein sequence ID" value="CAK8682072.1"/>
    <property type="molecule type" value="Genomic_DNA"/>
</dbReference>
<evidence type="ECO:0000313" key="2">
    <source>
        <dbReference type="Proteomes" id="UP001642483"/>
    </source>
</evidence>
<organism evidence="1 2">
    <name type="scientific">Clavelina lepadiformis</name>
    <name type="common">Light-bulb sea squirt</name>
    <name type="synonym">Ascidia lepadiformis</name>
    <dbReference type="NCBI Taxonomy" id="159417"/>
    <lineage>
        <taxon>Eukaryota</taxon>
        <taxon>Metazoa</taxon>
        <taxon>Chordata</taxon>
        <taxon>Tunicata</taxon>
        <taxon>Ascidiacea</taxon>
        <taxon>Aplousobranchia</taxon>
        <taxon>Clavelinidae</taxon>
        <taxon>Clavelina</taxon>
    </lineage>
</organism>
<accession>A0ABP0FR06</accession>
<protein>
    <submittedName>
        <fullName evidence="1">Uncharacterized protein</fullName>
    </submittedName>
</protein>